<proteinExistence type="predicted"/>
<dbReference type="RefSeq" id="WP_337715439.1">
    <property type="nucleotide sequence ID" value="NZ_JBBEUB010000001.1"/>
</dbReference>
<evidence type="ECO:0000259" key="1">
    <source>
        <dbReference type="SMART" id="SM00857"/>
    </source>
</evidence>
<organism evidence="2 3">
    <name type="scientific">Pedobacter panaciterrae</name>
    <dbReference type="NCBI Taxonomy" id="363849"/>
    <lineage>
        <taxon>Bacteria</taxon>
        <taxon>Pseudomonadati</taxon>
        <taxon>Bacteroidota</taxon>
        <taxon>Sphingobacteriia</taxon>
        <taxon>Sphingobacteriales</taxon>
        <taxon>Sphingobacteriaceae</taxon>
        <taxon>Pedobacter</taxon>
    </lineage>
</organism>
<name>A0ABU8NHD5_9SPHI</name>
<reference evidence="2 3" key="1">
    <citation type="submission" date="2024-03" db="EMBL/GenBank/DDBJ databases">
        <title>Sequence of Lycoming College Course Isolates.</title>
        <authorList>
            <person name="Plotts O."/>
            <person name="Newman J."/>
        </authorList>
    </citation>
    <scope>NUCLEOTIDE SEQUENCE [LARGE SCALE GENOMIC DNA]</scope>
    <source>
        <strain evidence="2 3">CJB-3</strain>
    </source>
</reference>
<dbReference type="InterPro" id="IPR036162">
    <property type="entry name" value="Resolvase-like_N_sf"/>
</dbReference>
<accession>A0ABU8NHD5</accession>
<dbReference type="InterPro" id="IPR006119">
    <property type="entry name" value="Resolv_N"/>
</dbReference>
<dbReference type="Gene3D" id="3.40.50.1390">
    <property type="entry name" value="Resolvase, N-terminal catalytic domain"/>
    <property type="match status" value="1"/>
</dbReference>
<dbReference type="EMBL" id="JBBEUB010000001">
    <property type="protein sequence ID" value="MEJ2901654.1"/>
    <property type="molecule type" value="Genomic_DNA"/>
</dbReference>
<dbReference type="SMART" id="SM00857">
    <property type="entry name" value="Resolvase"/>
    <property type="match status" value="1"/>
</dbReference>
<keyword evidence="3" id="KW-1185">Reference proteome</keyword>
<comment type="caution">
    <text evidence="2">The sequence shown here is derived from an EMBL/GenBank/DDBJ whole genome shotgun (WGS) entry which is preliminary data.</text>
</comment>
<evidence type="ECO:0000313" key="3">
    <source>
        <dbReference type="Proteomes" id="UP001378956"/>
    </source>
</evidence>
<dbReference type="SUPFAM" id="SSF53041">
    <property type="entry name" value="Resolvase-like"/>
    <property type="match status" value="1"/>
</dbReference>
<protein>
    <submittedName>
        <fullName evidence="2">Recombinase family protein</fullName>
    </submittedName>
</protein>
<gene>
    <name evidence="2" type="ORF">WAE58_04435</name>
</gene>
<feature type="domain" description="Resolvase/invertase-type recombinase catalytic" evidence="1">
    <location>
        <begin position="10"/>
        <end position="124"/>
    </location>
</feature>
<evidence type="ECO:0000313" key="2">
    <source>
        <dbReference type="EMBL" id="MEJ2901654.1"/>
    </source>
</evidence>
<dbReference type="Proteomes" id="UP001378956">
    <property type="component" value="Unassembled WGS sequence"/>
</dbReference>
<dbReference type="Pfam" id="PF00239">
    <property type="entry name" value="Resolvase"/>
    <property type="match status" value="1"/>
</dbReference>
<sequence length="126" mass="14428">MAENRKDQIAVGYIRVASIEDQLHIEQQMKRIREHCDIHGRDLKMVFIDEGQHSKNFKGPAWLVLEQFLKEHRGKVGTLVVSDTDRLTSDLGMLLLKQHELRTSLGVTIEYAGGRQLEQSKGFSLN</sequence>